<evidence type="ECO:0000256" key="8">
    <source>
        <dbReference type="ARBA" id="ARBA00022824"/>
    </source>
</evidence>
<name>A0AA36BIW3_OCTVU</name>
<dbReference type="EMBL" id="OX597830">
    <property type="protein sequence ID" value="CAI9735213.1"/>
    <property type="molecule type" value="Genomic_DNA"/>
</dbReference>
<dbReference type="EC" id="2.-.-.-" evidence="12"/>
<evidence type="ECO:0000256" key="5">
    <source>
        <dbReference type="ARBA" id="ARBA00022502"/>
    </source>
</evidence>
<feature type="transmembrane region" description="Helical" evidence="12">
    <location>
        <begin position="486"/>
        <end position="508"/>
    </location>
</feature>
<reference evidence="14" key="1">
    <citation type="submission" date="2023-08" db="EMBL/GenBank/DDBJ databases">
        <authorList>
            <person name="Alioto T."/>
            <person name="Alioto T."/>
            <person name="Gomez Garrido J."/>
        </authorList>
    </citation>
    <scope>NUCLEOTIDE SEQUENCE</scope>
</reference>
<evidence type="ECO:0000256" key="10">
    <source>
        <dbReference type="ARBA" id="ARBA00023136"/>
    </source>
</evidence>
<gene>
    <name evidence="14" type="ORF">OCTVUL_1B016880</name>
</gene>
<feature type="transmembrane region" description="Helical" evidence="12">
    <location>
        <begin position="577"/>
        <end position="594"/>
    </location>
</feature>
<evidence type="ECO:0000256" key="11">
    <source>
        <dbReference type="ARBA" id="ARBA00023180"/>
    </source>
</evidence>
<dbReference type="FunFam" id="3.40.720.10:FF:000015">
    <property type="entry name" value="GPI ethanolamine phosphate transferase 1"/>
    <property type="match status" value="1"/>
</dbReference>
<feature type="transmembrane region" description="Helical" evidence="12">
    <location>
        <begin position="443"/>
        <end position="465"/>
    </location>
</feature>
<evidence type="ECO:0000259" key="13">
    <source>
        <dbReference type="Pfam" id="PF04987"/>
    </source>
</evidence>
<keyword evidence="7 12" id="KW-0812">Transmembrane</keyword>
<keyword evidence="10 12" id="KW-0472">Membrane</keyword>
<protein>
    <recommendedName>
        <fullName evidence="4 12">GPI ethanolamine phosphate transferase 1</fullName>
        <ecNumber evidence="12">2.-.-.-</ecNumber>
    </recommendedName>
</protein>
<keyword evidence="6 12" id="KW-0808">Transferase</keyword>
<feature type="transmembrane region" description="Helical" evidence="12">
    <location>
        <begin position="656"/>
        <end position="674"/>
    </location>
</feature>
<feature type="transmembrane region" description="Helical" evidence="12">
    <location>
        <begin position="794"/>
        <end position="812"/>
    </location>
</feature>
<dbReference type="Proteomes" id="UP001162480">
    <property type="component" value="Chromosome 17"/>
</dbReference>
<dbReference type="CDD" id="cd16020">
    <property type="entry name" value="GPI_EPT_1"/>
    <property type="match status" value="1"/>
</dbReference>
<dbReference type="InterPro" id="IPR007070">
    <property type="entry name" value="GPI_EtnP_transferase_1"/>
</dbReference>
<dbReference type="InterPro" id="IPR002591">
    <property type="entry name" value="Phosphodiest/P_Trfase"/>
</dbReference>
<keyword evidence="5 12" id="KW-0337">GPI-anchor biosynthesis</keyword>
<keyword evidence="15" id="KW-1185">Reference proteome</keyword>
<dbReference type="PANTHER" id="PTHR12250">
    <property type="entry name" value="PHOSPHATIDYLINOSITOL GLYCAN, CLASS N"/>
    <property type="match status" value="1"/>
</dbReference>
<dbReference type="Gene3D" id="3.40.720.10">
    <property type="entry name" value="Alkaline Phosphatase, subunit A"/>
    <property type="match status" value="1"/>
</dbReference>
<feature type="domain" description="GPI ethanolamine phosphate transferase 1 C-terminal" evidence="13">
    <location>
        <begin position="432"/>
        <end position="891"/>
    </location>
</feature>
<sequence>MFSWKLLLLGLVVHLILFYSIFDIYFKSPIVHGMTPHSSPTSPPAKRLVLFVADGLRADKFYELQDGKSKSPFIRSIMEKNGSFGISHTRVPTESRPGHVAIIAGFYEDVSSIAKGWKENPVEFDSVFNESFSTWCWGSPDILPIFAKGDSYKHIYMTMYAEEEIDFGGTDPSRLDTYVFSSVKNFFHQAKQDPDLMKKLMSDKIVFFLHLLGIDTNGHSHHPHSKEYIENIQIVDEGIKEMVHVIDNFYNKDGKTAYILTSDHGMTNWGSHGAGNPHETLTPLVAWGAGIRTAMPAGKHSGFTDNFSEDWFLSHLLRNDVEQADIAPLMASLIGVPFPKNSVGKLPLEYLSGDLGYKAENLLTNAKQILAQYTVKMMLAQNTSLSMTFKPFSELTSSIQAEKIQHIQNLIYAGQYEEAIVEGKRLIDLSLKGLQYYQTYNRMLLGTSVFFSFVGWMFFVICLLLQKHSGLMTTSFQMHIMNLRWWPTKNFIDISILVIMCVIIGFLFVTSSPLMYYMYLLLPVLMWRSVIHRKDIVFAAVKAAYENHILHSVGLELIVTFIGLEILVYSFFERKAIAIGLILMALWAPLSFNWHYNKLPILGWVISCLALAVFPLLPTVNKDRNYKLVVAAGVIAIFLGSYSLHKMFPRESLMKTRKFGLFQVFLIGLAVYIVHSTANNLAVNQGLQPINQCISWLLLGSTFVLPLFSSQLVIERLHSILLSLYTLYTLMSTSHECLFILSFCCSLFFWVWLESIVTPSLHFQLDDVRTLHFGSELQEENNYIRISKEDTRRAYFFIFFMYTAFFGTGNIASINSFDPASVYCFLTVFHPFSMGTLLLLKVALPFFIVICALDTLCISTNTSKSILFLNVLIISDVMGLQFFFLVQDFGSWLEIGSSISHYVIAMTTIIFILLLDVICHCFTTLHIPLTTFKTA</sequence>
<dbReference type="GO" id="GO:0005789">
    <property type="term" value="C:endoplasmic reticulum membrane"/>
    <property type="evidence" value="ECO:0007669"/>
    <property type="project" value="UniProtKB-SubCell"/>
</dbReference>
<evidence type="ECO:0000256" key="2">
    <source>
        <dbReference type="ARBA" id="ARBA00004687"/>
    </source>
</evidence>
<accession>A0AA36BIW3</accession>
<dbReference type="InterPro" id="IPR017852">
    <property type="entry name" value="GPI_EtnP_transferase_1_C"/>
</dbReference>
<feature type="transmembrane region" description="Helical" evidence="12">
    <location>
        <begin position="694"/>
        <end position="714"/>
    </location>
</feature>
<feature type="transmembrane region" description="Helical" evidence="12">
    <location>
        <begin position="832"/>
        <end position="853"/>
    </location>
</feature>
<evidence type="ECO:0000256" key="1">
    <source>
        <dbReference type="ARBA" id="ARBA00004477"/>
    </source>
</evidence>
<feature type="transmembrane region" description="Helical" evidence="12">
    <location>
        <begin position="552"/>
        <end position="571"/>
    </location>
</feature>
<dbReference type="InterPro" id="IPR037671">
    <property type="entry name" value="PIGN_N"/>
</dbReference>
<evidence type="ECO:0000256" key="9">
    <source>
        <dbReference type="ARBA" id="ARBA00022989"/>
    </source>
</evidence>
<evidence type="ECO:0000256" key="7">
    <source>
        <dbReference type="ARBA" id="ARBA00022692"/>
    </source>
</evidence>
<dbReference type="SUPFAM" id="SSF53649">
    <property type="entry name" value="Alkaline phosphatase-like"/>
    <property type="match status" value="1"/>
</dbReference>
<evidence type="ECO:0000313" key="14">
    <source>
        <dbReference type="EMBL" id="CAI9735213.1"/>
    </source>
</evidence>
<comment type="similarity">
    <text evidence="3 12">Belongs to the PIGG/PIGN/PIGO family. PIGN subfamily.</text>
</comment>
<evidence type="ECO:0000256" key="4">
    <source>
        <dbReference type="ARBA" id="ARBA00020831"/>
    </source>
</evidence>
<evidence type="ECO:0000313" key="15">
    <source>
        <dbReference type="Proteomes" id="UP001162480"/>
    </source>
</evidence>
<keyword evidence="11" id="KW-0325">Glycoprotein</keyword>
<feature type="transmembrane region" description="Helical" evidence="12">
    <location>
        <begin position="899"/>
        <end position="923"/>
    </location>
</feature>
<dbReference type="AlphaFoldDB" id="A0AA36BIW3"/>
<proteinExistence type="inferred from homology"/>
<dbReference type="Pfam" id="PF01663">
    <property type="entry name" value="Phosphodiest"/>
    <property type="match status" value="1"/>
</dbReference>
<comment type="function">
    <text evidence="12">Ethanolamine phosphate transferase involved in glycosylphosphatidylinositol-anchor biosynthesis. Transfers ethanolamine phosphate to the first alpha-1,4-linked mannose of the glycosylphosphatidylinositol precursor of GPI-anchor.</text>
</comment>
<feature type="transmembrane region" description="Helical" evidence="12">
    <location>
        <begin position="601"/>
        <end position="620"/>
    </location>
</feature>
<dbReference type="GO" id="GO:0051377">
    <property type="term" value="F:mannose-ethanolamine phosphotransferase activity"/>
    <property type="evidence" value="ECO:0007669"/>
    <property type="project" value="UniProtKB-UniRule"/>
</dbReference>
<feature type="transmembrane region" description="Helical" evidence="12">
    <location>
        <begin position="626"/>
        <end position="644"/>
    </location>
</feature>
<keyword evidence="8 12" id="KW-0256">Endoplasmic reticulum</keyword>
<dbReference type="GO" id="GO:0006506">
    <property type="term" value="P:GPI anchor biosynthetic process"/>
    <property type="evidence" value="ECO:0007669"/>
    <property type="project" value="UniProtKB-KW"/>
</dbReference>
<evidence type="ECO:0000256" key="3">
    <source>
        <dbReference type="ARBA" id="ARBA00008400"/>
    </source>
</evidence>
<dbReference type="PANTHER" id="PTHR12250:SF0">
    <property type="entry name" value="GPI ETHANOLAMINE PHOSPHATE TRANSFERASE 1"/>
    <property type="match status" value="1"/>
</dbReference>
<feature type="transmembrane region" description="Helical" evidence="12">
    <location>
        <begin position="865"/>
        <end position="887"/>
    </location>
</feature>
<dbReference type="Pfam" id="PF04987">
    <property type="entry name" value="PigN"/>
    <property type="match status" value="1"/>
</dbReference>
<comment type="subcellular location">
    <subcellularLocation>
        <location evidence="1 12">Endoplasmic reticulum membrane</location>
        <topology evidence="1 12">Multi-pass membrane protein</topology>
    </subcellularLocation>
</comment>
<keyword evidence="9 12" id="KW-1133">Transmembrane helix</keyword>
<comment type="pathway">
    <text evidence="2 12">Glycolipid biosynthesis; glycosylphosphatidylinositol-anchor biosynthesis.</text>
</comment>
<organism evidence="14 15">
    <name type="scientific">Octopus vulgaris</name>
    <name type="common">Common octopus</name>
    <dbReference type="NCBI Taxonomy" id="6645"/>
    <lineage>
        <taxon>Eukaryota</taxon>
        <taxon>Metazoa</taxon>
        <taxon>Spiralia</taxon>
        <taxon>Lophotrochozoa</taxon>
        <taxon>Mollusca</taxon>
        <taxon>Cephalopoda</taxon>
        <taxon>Coleoidea</taxon>
        <taxon>Octopodiformes</taxon>
        <taxon>Octopoda</taxon>
        <taxon>Incirrata</taxon>
        <taxon>Octopodidae</taxon>
        <taxon>Octopus</taxon>
    </lineage>
</organism>
<evidence type="ECO:0000256" key="6">
    <source>
        <dbReference type="ARBA" id="ARBA00022679"/>
    </source>
</evidence>
<evidence type="ECO:0000256" key="12">
    <source>
        <dbReference type="RuleBase" id="RU367138"/>
    </source>
</evidence>
<dbReference type="InterPro" id="IPR017850">
    <property type="entry name" value="Alkaline_phosphatase_core_sf"/>
</dbReference>